<evidence type="ECO:0000313" key="3">
    <source>
        <dbReference type="EMBL" id="OCF31637.1"/>
    </source>
</evidence>
<dbReference type="GO" id="GO:0008017">
    <property type="term" value="F:microtubule binding"/>
    <property type="evidence" value="ECO:0007669"/>
    <property type="project" value="InterPro"/>
</dbReference>
<dbReference type="AlphaFoldDB" id="A0A1B9GKW3"/>
<evidence type="ECO:0000256" key="1">
    <source>
        <dbReference type="SAM" id="Coils"/>
    </source>
</evidence>
<reference evidence="4" key="2">
    <citation type="submission" date="2013-12" db="EMBL/GenBank/DDBJ databases">
        <title>Evolution of pathogenesis and genome organization in the Tremellales.</title>
        <authorList>
            <person name="Cuomo C."/>
            <person name="Litvintseva A."/>
            <person name="Heitman J."/>
            <person name="Chen Y."/>
            <person name="Sun S."/>
            <person name="Springer D."/>
            <person name="Dromer F."/>
            <person name="Young S."/>
            <person name="Zeng Q."/>
            <person name="Chapman S."/>
            <person name="Gujja S."/>
            <person name="Saif S."/>
            <person name="Birren B."/>
        </authorList>
    </citation>
    <scope>NUCLEOTIDE SEQUENCE [LARGE SCALE GENOMIC DNA]</scope>
    <source>
        <strain evidence="4">BCC8398</strain>
    </source>
</reference>
<gene>
    <name evidence="3" type="ORF">I316_06642</name>
</gene>
<protein>
    <recommendedName>
        <fullName evidence="5">Protein regulator of cytokinesis 1</fullName>
    </recommendedName>
</protein>
<organism evidence="3 4">
    <name type="scientific">Kwoniella heveanensis BCC8398</name>
    <dbReference type="NCBI Taxonomy" id="1296120"/>
    <lineage>
        <taxon>Eukaryota</taxon>
        <taxon>Fungi</taxon>
        <taxon>Dikarya</taxon>
        <taxon>Basidiomycota</taxon>
        <taxon>Agaricomycotina</taxon>
        <taxon>Tremellomycetes</taxon>
        <taxon>Tremellales</taxon>
        <taxon>Cryptococcaceae</taxon>
        <taxon>Kwoniella</taxon>
    </lineage>
</organism>
<proteinExistence type="predicted"/>
<feature type="compositionally biased region" description="Basic and acidic residues" evidence="2">
    <location>
        <begin position="707"/>
        <end position="727"/>
    </location>
</feature>
<keyword evidence="1" id="KW-0175">Coiled coil</keyword>
<keyword evidence="4" id="KW-1185">Reference proteome</keyword>
<dbReference type="InterPro" id="IPR007145">
    <property type="entry name" value="MAP65_Ase1_PRC1"/>
</dbReference>
<dbReference type="GO" id="GO:1990023">
    <property type="term" value="C:mitotic spindle midzone"/>
    <property type="evidence" value="ECO:0007669"/>
    <property type="project" value="TreeGrafter"/>
</dbReference>
<dbReference type="OrthoDB" id="642895at2759"/>
<dbReference type="STRING" id="1296120.A0A1B9GKW3"/>
<dbReference type="Proteomes" id="UP000092666">
    <property type="component" value="Unassembled WGS sequence"/>
</dbReference>
<accession>A0A1B9GKW3</accession>
<name>A0A1B9GKW3_9TREE</name>
<feature type="compositionally biased region" description="Polar residues" evidence="2">
    <location>
        <begin position="551"/>
        <end position="578"/>
    </location>
</feature>
<feature type="coiled-coil region" evidence="1">
    <location>
        <begin position="384"/>
        <end position="441"/>
    </location>
</feature>
<feature type="region of interest" description="Disordered" evidence="2">
    <location>
        <begin position="698"/>
        <end position="732"/>
    </location>
</feature>
<dbReference type="Gene3D" id="1.20.58.1520">
    <property type="match status" value="1"/>
</dbReference>
<dbReference type="GO" id="GO:0051256">
    <property type="term" value="P:mitotic spindle midzone assembly"/>
    <property type="evidence" value="ECO:0007669"/>
    <property type="project" value="TreeGrafter"/>
</dbReference>
<evidence type="ECO:0000313" key="4">
    <source>
        <dbReference type="Proteomes" id="UP000092666"/>
    </source>
</evidence>
<feature type="compositionally biased region" description="Polar residues" evidence="2">
    <location>
        <begin position="590"/>
        <end position="600"/>
    </location>
</feature>
<dbReference type="PANTHER" id="PTHR19321">
    <property type="entry name" value="PROTEIN REGULATOR OF CYTOKINESIS 1 PRC1-RELATED"/>
    <property type="match status" value="1"/>
</dbReference>
<reference evidence="3 4" key="1">
    <citation type="submission" date="2013-07" db="EMBL/GenBank/DDBJ databases">
        <title>The Genome Sequence of Cryptococcus heveanensis BCC8398.</title>
        <authorList>
            <consortium name="The Broad Institute Genome Sequencing Platform"/>
            <person name="Cuomo C."/>
            <person name="Litvintseva A."/>
            <person name="Chen Y."/>
            <person name="Heitman J."/>
            <person name="Sun S."/>
            <person name="Springer D."/>
            <person name="Dromer F."/>
            <person name="Young S.K."/>
            <person name="Zeng Q."/>
            <person name="Gargeya S."/>
            <person name="Fitzgerald M."/>
            <person name="Abouelleil A."/>
            <person name="Alvarado L."/>
            <person name="Berlin A.M."/>
            <person name="Chapman S.B."/>
            <person name="Dewar J."/>
            <person name="Goldberg J."/>
            <person name="Griggs A."/>
            <person name="Gujja S."/>
            <person name="Hansen M."/>
            <person name="Howarth C."/>
            <person name="Imamovic A."/>
            <person name="Larimer J."/>
            <person name="McCowan C."/>
            <person name="Murphy C."/>
            <person name="Pearson M."/>
            <person name="Priest M."/>
            <person name="Roberts A."/>
            <person name="Saif S."/>
            <person name="Shea T."/>
            <person name="Sykes S."/>
            <person name="Wortman J."/>
            <person name="Nusbaum C."/>
            <person name="Birren B."/>
        </authorList>
    </citation>
    <scope>NUCLEOTIDE SEQUENCE [LARGE SCALE GENOMIC DNA]</scope>
    <source>
        <strain evidence="3 4">BCC8398</strain>
    </source>
</reference>
<dbReference type="GO" id="GO:0005737">
    <property type="term" value="C:cytoplasm"/>
    <property type="evidence" value="ECO:0007669"/>
    <property type="project" value="TreeGrafter"/>
</dbReference>
<feature type="region of interest" description="Disordered" evidence="2">
    <location>
        <begin position="529"/>
        <end position="600"/>
    </location>
</feature>
<evidence type="ECO:0000256" key="2">
    <source>
        <dbReference type="SAM" id="MobiDB-lite"/>
    </source>
</evidence>
<dbReference type="Pfam" id="PF03999">
    <property type="entry name" value="MAP65_ASE1"/>
    <property type="match status" value="1"/>
</dbReference>
<feature type="coiled-coil region" evidence="1">
    <location>
        <begin position="45"/>
        <end position="72"/>
    </location>
</feature>
<dbReference type="EMBL" id="KV700132">
    <property type="protein sequence ID" value="OCF31637.1"/>
    <property type="molecule type" value="Genomic_DNA"/>
</dbReference>
<evidence type="ECO:0008006" key="5">
    <source>
        <dbReference type="Google" id="ProtNLM"/>
    </source>
</evidence>
<dbReference type="PANTHER" id="PTHR19321:SF41">
    <property type="entry name" value="FASCETTO-RELATED"/>
    <property type="match status" value="1"/>
</dbReference>
<sequence>MSAYLDEQTPHLRSLHSQLSLPPEVLEADLARIEAAIKGVIISIIRERESQVDELKDEIAQAKRDVASLGRAVGDKGRDVVSLSRRDSFDLDTLPNQLAQLTEQMNGLRAVYDERLRHVQSQHATLDRLSALLGPPFQPPKPLQPVASCSKHPSAGPSVPLHEVKKRTSGHTLAQQIAGGKLPQVPQTWYDVGESVTEELDEAVTKALEERDTRRRNLCQTLFNLTWMHHELALPPIPTSKPHNFPPELLPSHEEEETPGAYASFEKLLHKIIALNPLPSGDSEEWPEVDDLEGLEGVEPEVGLIEWVGECMDLWNNVKEQHEARIQELYNLVEPLWTRLEVDQETMDLFVEMNRGSGEATIAAYQAEYERLLELRRASLSSFIENTRKEIDVLQTELMLSEDEKAEFGAFIDDDYSEELLHQHEQEIERLREEIESKSSLLPKVREWHALVRDQEELERSANDPNRFKMRGGAMLKEEKMRKRVGILKPKIEMELLSLLPTWEEANGRPFLVSGERVVDKIHHEREAKEVAKEAKKRAKQGLAPAKLLPSRQTPAHPSSYRTMSGTSTKPGTASMSTRLGKREAPTPTPSASYQNKKQRLLNTGASSVFGGYGTGTGTMTMGGYGESTMRVTNKTMRSVSASTRSAVHSGTVSPTPMMNGGYGGKGRTMSHSAATMFSSASSSSKIQPMHVQPTYSGLGGGVGGGKGHDLGKADGRRPPARRESFKPRSSILPGMAVGGAALPCVTPVNHWGLVEEDEDVF</sequence>